<evidence type="ECO:0000256" key="2">
    <source>
        <dbReference type="ARBA" id="ARBA00022692"/>
    </source>
</evidence>
<dbReference type="GO" id="GO:0016020">
    <property type="term" value="C:membrane"/>
    <property type="evidence" value="ECO:0007669"/>
    <property type="project" value="UniProtKB-SubCell"/>
</dbReference>
<organism evidence="7 8">
    <name type="scientific">Hoeflea olei</name>
    <dbReference type="NCBI Taxonomy" id="1480615"/>
    <lineage>
        <taxon>Bacteria</taxon>
        <taxon>Pseudomonadati</taxon>
        <taxon>Pseudomonadota</taxon>
        <taxon>Alphaproteobacteria</taxon>
        <taxon>Hyphomicrobiales</taxon>
        <taxon>Rhizobiaceae</taxon>
        <taxon>Hoeflea</taxon>
    </lineage>
</organism>
<dbReference type="RefSeq" id="WP_066177045.1">
    <property type="nucleotide sequence ID" value="NZ_LQZT01000009.1"/>
</dbReference>
<feature type="transmembrane region" description="Helical" evidence="5">
    <location>
        <begin position="194"/>
        <end position="215"/>
    </location>
</feature>
<dbReference type="EMBL" id="LQZT01000009">
    <property type="protein sequence ID" value="OCW58182.1"/>
    <property type="molecule type" value="Genomic_DNA"/>
</dbReference>
<evidence type="ECO:0000313" key="7">
    <source>
        <dbReference type="EMBL" id="OCW58182.1"/>
    </source>
</evidence>
<comment type="caution">
    <text evidence="7">The sequence shown here is derived from an EMBL/GenBank/DDBJ whole genome shotgun (WGS) entry which is preliminary data.</text>
</comment>
<comment type="subcellular location">
    <subcellularLocation>
        <location evidence="1">Membrane</location>
        <topology evidence="1">Multi-pass membrane protein</topology>
    </subcellularLocation>
</comment>
<feature type="transmembrane region" description="Helical" evidence="5">
    <location>
        <begin position="75"/>
        <end position="93"/>
    </location>
</feature>
<feature type="transmembrane region" description="Helical" evidence="5">
    <location>
        <begin position="43"/>
        <end position="63"/>
    </location>
</feature>
<dbReference type="AlphaFoldDB" id="A0A1C1YXH4"/>
<reference evidence="7 8" key="1">
    <citation type="submission" date="2015-12" db="EMBL/GenBank/DDBJ databases">
        <authorList>
            <person name="Shamseldin A."/>
            <person name="Moawad H."/>
            <person name="Abd El-Rahim W.M."/>
            <person name="Sadowsky M.J."/>
        </authorList>
    </citation>
    <scope>NUCLEOTIDE SEQUENCE [LARGE SCALE GENOMIC DNA]</scope>
    <source>
        <strain evidence="7 8">JC234</strain>
    </source>
</reference>
<evidence type="ECO:0000256" key="3">
    <source>
        <dbReference type="ARBA" id="ARBA00022989"/>
    </source>
</evidence>
<feature type="transmembrane region" description="Helical" evidence="5">
    <location>
        <begin position="141"/>
        <end position="161"/>
    </location>
</feature>
<dbReference type="OrthoDB" id="7828645at2"/>
<gene>
    <name evidence="7" type="ORF">AWJ14_01055</name>
</gene>
<keyword evidence="3 5" id="KW-1133">Transmembrane helix</keyword>
<evidence type="ECO:0000256" key="4">
    <source>
        <dbReference type="ARBA" id="ARBA00023136"/>
    </source>
</evidence>
<keyword evidence="2 5" id="KW-0812">Transmembrane</keyword>
<dbReference type="Proteomes" id="UP000094795">
    <property type="component" value="Unassembled WGS sequence"/>
</dbReference>
<evidence type="ECO:0000313" key="8">
    <source>
        <dbReference type="Proteomes" id="UP000094795"/>
    </source>
</evidence>
<feature type="domain" description="NnrU" evidence="6">
    <location>
        <begin position="7"/>
        <end position="218"/>
    </location>
</feature>
<name>A0A1C1YXH4_9HYPH</name>
<proteinExistence type="predicted"/>
<evidence type="ECO:0000259" key="6">
    <source>
        <dbReference type="Pfam" id="PF07298"/>
    </source>
</evidence>
<evidence type="ECO:0000256" key="1">
    <source>
        <dbReference type="ARBA" id="ARBA00004141"/>
    </source>
</evidence>
<dbReference type="InterPro" id="IPR009915">
    <property type="entry name" value="NnrU_dom"/>
</dbReference>
<sequence>MTGWTEFVAAYGAFLASHAIPVRPPVKPFLTARLGKRGFSVAYSLLSLGLLVWLIVAAARAPYVEVWARAPWQNHVTLLAMTLACQILAFAAFKPNPLSFGGFRNAAFDPARPGIVGWIRHPLLAVLALWAAGHTVPNGDLAHVLMFGGFALFAGLGMAMIDRRKRRQMGPDAWRELVRSSRAGRSLAPGAGTILRVLAGFGLLLGLIALHPHIIGLEAVAW</sequence>
<protein>
    <submittedName>
        <fullName evidence="7">NnrU family protein</fullName>
    </submittedName>
</protein>
<evidence type="ECO:0000256" key="5">
    <source>
        <dbReference type="SAM" id="Phobius"/>
    </source>
</evidence>
<dbReference type="STRING" id="1480615.AWJ14_01055"/>
<dbReference type="Pfam" id="PF07298">
    <property type="entry name" value="NnrU"/>
    <property type="match status" value="1"/>
</dbReference>
<keyword evidence="8" id="KW-1185">Reference proteome</keyword>
<keyword evidence="4 5" id="KW-0472">Membrane</keyword>
<accession>A0A1C1YXH4</accession>